<reference evidence="5" key="1">
    <citation type="journal article" date="2013" name="Environ. Microbiol.">
        <title>Microbiota from the distal guts of lean and obese adolescents exhibit partial functional redundancy besides clear differences in community structure.</title>
        <authorList>
            <person name="Ferrer M."/>
            <person name="Ruiz A."/>
            <person name="Lanza F."/>
            <person name="Haange S.B."/>
            <person name="Oberbach A."/>
            <person name="Till H."/>
            <person name="Bargiela R."/>
            <person name="Campoy C."/>
            <person name="Segura M.T."/>
            <person name="Richter M."/>
            <person name="von Bergen M."/>
            <person name="Seifert J."/>
            <person name="Suarez A."/>
        </authorList>
    </citation>
    <scope>NUCLEOTIDE SEQUENCE</scope>
</reference>
<evidence type="ECO:0000256" key="3">
    <source>
        <dbReference type="ARBA" id="ARBA00022679"/>
    </source>
</evidence>
<dbReference type="GO" id="GO:0008483">
    <property type="term" value="F:transaminase activity"/>
    <property type="evidence" value="ECO:0007669"/>
    <property type="project" value="UniProtKB-KW"/>
</dbReference>
<dbReference type="InterPro" id="IPR015421">
    <property type="entry name" value="PyrdxlP-dep_Trfase_major"/>
</dbReference>
<proteinExistence type="predicted"/>
<dbReference type="InterPro" id="IPR050103">
    <property type="entry name" value="Class-III_PLP-dep_AT"/>
</dbReference>
<protein>
    <submittedName>
        <fullName evidence="5">Aminotransferase class-III</fullName>
        <ecNumber evidence="5">5.4.3.8</ecNumber>
    </submittedName>
</protein>
<dbReference type="EC" id="5.4.3.8" evidence="5"/>
<dbReference type="EMBL" id="AJWZ01007259">
    <property type="protein sequence ID" value="EKC57409.1"/>
    <property type="molecule type" value="Genomic_DNA"/>
</dbReference>
<comment type="caution">
    <text evidence="5">The sequence shown here is derived from an EMBL/GenBank/DDBJ whole genome shotgun (WGS) entry which is preliminary data.</text>
</comment>
<dbReference type="Pfam" id="PF00202">
    <property type="entry name" value="Aminotran_3"/>
    <property type="match status" value="1"/>
</dbReference>
<evidence type="ECO:0000313" key="5">
    <source>
        <dbReference type="EMBL" id="EKC57409.1"/>
    </source>
</evidence>
<dbReference type="InterPro" id="IPR005814">
    <property type="entry name" value="Aminotrans_3"/>
</dbReference>
<dbReference type="Gene3D" id="3.40.640.10">
    <property type="entry name" value="Type I PLP-dependent aspartate aminotransferase-like (Major domain)"/>
    <property type="match status" value="1"/>
</dbReference>
<keyword evidence="5" id="KW-0413">Isomerase</keyword>
<evidence type="ECO:0000256" key="2">
    <source>
        <dbReference type="ARBA" id="ARBA00022576"/>
    </source>
</evidence>
<dbReference type="PANTHER" id="PTHR11986">
    <property type="entry name" value="AMINOTRANSFERASE CLASS III"/>
    <property type="match status" value="1"/>
</dbReference>
<dbReference type="GO" id="GO:0042802">
    <property type="term" value="F:identical protein binding"/>
    <property type="evidence" value="ECO:0007669"/>
    <property type="project" value="TreeGrafter"/>
</dbReference>
<dbReference type="Gene3D" id="3.90.1150.10">
    <property type="entry name" value="Aspartate Aminotransferase, domain 1"/>
    <property type="match status" value="1"/>
</dbReference>
<dbReference type="InterPro" id="IPR049704">
    <property type="entry name" value="Aminotrans_3_PPA_site"/>
</dbReference>
<dbReference type="PROSITE" id="PS00600">
    <property type="entry name" value="AA_TRANSFER_CLASS_3"/>
    <property type="match status" value="1"/>
</dbReference>
<keyword evidence="4" id="KW-0663">Pyridoxal phosphate</keyword>
<dbReference type="PANTHER" id="PTHR11986:SF79">
    <property type="entry name" value="ACETYLORNITHINE AMINOTRANSFERASE, MITOCHONDRIAL"/>
    <property type="match status" value="1"/>
</dbReference>
<dbReference type="GO" id="GO:0042286">
    <property type="term" value="F:glutamate-1-semialdehyde 2,1-aminomutase activity"/>
    <property type="evidence" value="ECO:0007669"/>
    <property type="project" value="UniProtKB-EC"/>
</dbReference>
<organism evidence="5">
    <name type="scientific">human gut metagenome</name>
    <dbReference type="NCBI Taxonomy" id="408170"/>
    <lineage>
        <taxon>unclassified sequences</taxon>
        <taxon>metagenomes</taxon>
        <taxon>organismal metagenomes</taxon>
    </lineage>
</organism>
<keyword evidence="3 5" id="KW-0808">Transferase</keyword>
<gene>
    <name evidence="5" type="ORF">OBE_10544</name>
</gene>
<comment type="cofactor">
    <cofactor evidence="1">
        <name>pyridoxal 5'-phosphate</name>
        <dbReference type="ChEBI" id="CHEBI:597326"/>
    </cofactor>
</comment>
<evidence type="ECO:0000256" key="4">
    <source>
        <dbReference type="ARBA" id="ARBA00022898"/>
    </source>
</evidence>
<dbReference type="InterPro" id="IPR015422">
    <property type="entry name" value="PyrdxlP-dep_Trfase_small"/>
</dbReference>
<dbReference type="SUPFAM" id="SSF53383">
    <property type="entry name" value="PLP-dependent transferases"/>
    <property type="match status" value="1"/>
</dbReference>
<name>K1SPW3_9ZZZZ</name>
<accession>K1SPW3</accession>
<sequence length="215" mass="23075">MALEPEYVQAVRALCDEKDLVLIVDEVQTGVGRTGTFLCCEHYNLQPDVVTLAKGLGGGLPIGAVLMNEKVAAGMGPSSHGSTFGGNPVVCAGANVVVDRMDASFLANVNERAVQLRTGLEKLPRVRSLSGIGLMVGIEFLEGIKAADVLAACREKGLLVLTAKTRLRLLPPLTLTAHNVEKRFFYASCRNSIFVCAILYCQIVFNSCQFDPISF</sequence>
<evidence type="ECO:0000256" key="1">
    <source>
        <dbReference type="ARBA" id="ARBA00001933"/>
    </source>
</evidence>
<dbReference type="AlphaFoldDB" id="K1SPW3"/>
<dbReference type="InterPro" id="IPR015424">
    <property type="entry name" value="PyrdxlP-dep_Trfase"/>
</dbReference>
<keyword evidence="2 5" id="KW-0032">Aminotransferase</keyword>
<dbReference type="GO" id="GO:0030170">
    <property type="term" value="F:pyridoxal phosphate binding"/>
    <property type="evidence" value="ECO:0007669"/>
    <property type="project" value="InterPro"/>
</dbReference>